<sequence>MFTWLPSELSFRGVSASFSNFNLYPKYCTVFLSPNTLKSLSPCSSTLPMFAGICFPKDRILGHAWGLFAGWTPLGSLGVDRFRFIRTSVDDGTAATCWRGSSNQGQMVLAIQSTTIPGEHASVVERRVETLPMWPMGHAPNKRPADATRPALRSGLRGSVAARLYQHFATCQQKGSVEDLSPARQSFGPPTGSSSQQQHRPPSECTHVSRLSSASLPPTRTPDERRKATSSALIAAARGK</sequence>
<reference evidence="2 3" key="1">
    <citation type="submission" date="2024-04" db="EMBL/GenBank/DDBJ databases">
        <title>Phyllosticta paracitricarpa is synonymous to the EU quarantine fungus P. citricarpa based on phylogenomic analyses.</title>
        <authorList>
            <consortium name="Lawrence Berkeley National Laboratory"/>
            <person name="Van Ingen-Buijs V.A."/>
            <person name="Van Westerhoven A.C."/>
            <person name="Haridas S."/>
            <person name="Skiadas P."/>
            <person name="Martin F."/>
            <person name="Groenewald J.Z."/>
            <person name="Crous P.W."/>
            <person name="Seidl M.F."/>
        </authorList>
    </citation>
    <scope>NUCLEOTIDE SEQUENCE [LARGE SCALE GENOMIC DNA]</scope>
    <source>
        <strain evidence="2 3">CBS 122670</strain>
    </source>
</reference>
<feature type="compositionally biased region" description="Polar residues" evidence="1">
    <location>
        <begin position="209"/>
        <end position="218"/>
    </location>
</feature>
<evidence type="ECO:0000313" key="2">
    <source>
        <dbReference type="EMBL" id="KAK7543421.1"/>
    </source>
</evidence>
<keyword evidence="3" id="KW-1185">Reference proteome</keyword>
<name>A0ABR1M8K3_9PEZI</name>
<feature type="compositionally biased region" description="Polar residues" evidence="1">
    <location>
        <begin position="191"/>
        <end position="200"/>
    </location>
</feature>
<comment type="caution">
    <text evidence="2">The sequence shown here is derived from an EMBL/GenBank/DDBJ whole genome shotgun (WGS) entry which is preliminary data.</text>
</comment>
<proteinExistence type="predicted"/>
<accession>A0ABR1M8K3</accession>
<organism evidence="2 3">
    <name type="scientific">Phyllosticta citricarpa</name>
    <dbReference type="NCBI Taxonomy" id="55181"/>
    <lineage>
        <taxon>Eukaryota</taxon>
        <taxon>Fungi</taxon>
        <taxon>Dikarya</taxon>
        <taxon>Ascomycota</taxon>
        <taxon>Pezizomycotina</taxon>
        <taxon>Dothideomycetes</taxon>
        <taxon>Dothideomycetes incertae sedis</taxon>
        <taxon>Botryosphaeriales</taxon>
        <taxon>Phyllostictaceae</taxon>
        <taxon>Phyllosticta</taxon>
    </lineage>
</organism>
<dbReference type="EMBL" id="JBBPDW010000020">
    <property type="protein sequence ID" value="KAK7543421.1"/>
    <property type="molecule type" value="Genomic_DNA"/>
</dbReference>
<evidence type="ECO:0000313" key="3">
    <source>
        <dbReference type="Proteomes" id="UP001365128"/>
    </source>
</evidence>
<evidence type="ECO:0000256" key="1">
    <source>
        <dbReference type="SAM" id="MobiDB-lite"/>
    </source>
</evidence>
<gene>
    <name evidence="2" type="ORF">IWX46DRAFT_602981</name>
</gene>
<protein>
    <submittedName>
        <fullName evidence="2">Uncharacterized protein</fullName>
    </submittedName>
</protein>
<feature type="region of interest" description="Disordered" evidence="1">
    <location>
        <begin position="175"/>
        <end position="240"/>
    </location>
</feature>
<dbReference type="Proteomes" id="UP001365128">
    <property type="component" value="Unassembled WGS sequence"/>
</dbReference>